<accession>A0ABN0UVQ0</accession>
<proteinExistence type="predicted"/>
<evidence type="ECO:0000256" key="2">
    <source>
        <dbReference type="ARBA" id="ARBA00022741"/>
    </source>
</evidence>
<dbReference type="GO" id="GO:0005524">
    <property type="term" value="F:ATP binding"/>
    <property type="evidence" value="ECO:0007669"/>
    <property type="project" value="UniProtKB-KW"/>
</dbReference>
<gene>
    <name evidence="5" type="ORF">GCM10009539_56180</name>
</gene>
<evidence type="ECO:0000259" key="4">
    <source>
        <dbReference type="PROSITE" id="PS50893"/>
    </source>
</evidence>
<dbReference type="Proteomes" id="UP001500967">
    <property type="component" value="Unassembled WGS sequence"/>
</dbReference>
<feature type="domain" description="ABC transporter" evidence="4">
    <location>
        <begin position="10"/>
        <end position="238"/>
    </location>
</feature>
<dbReference type="RefSeq" id="WP_344651927.1">
    <property type="nucleotide sequence ID" value="NZ_BAAAGX010000023.1"/>
</dbReference>
<reference evidence="5 6" key="1">
    <citation type="journal article" date="2019" name="Int. J. Syst. Evol. Microbiol.">
        <title>The Global Catalogue of Microorganisms (GCM) 10K type strain sequencing project: providing services to taxonomists for standard genome sequencing and annotation.</title>
        <authorList>
            <consortium name="The Broad Institute Genomics Platform"/>
            <consortium name="The Broad Institute Genome Sequencing Center for Infectious Disease"/>
            <person name="Wu L."/>
            <person name="Ma J."/>
        </authorList>
    </citation>
    <scope>NUCLEOTIDE SEQUENCE [LARGE SCALE GENOMIC DNA]</scope>
    <source>
        <strain evidence="5 6">JCM 10425</strain>
    </source>
</reference>
<dbReference type="PANTHER" id="PTHR45772:SF1">
    <property type="entry name" value="ABC TRANSPORTER ATP-BINDING PROTEIN"/>
    <property type="match status" value="1"/>
</dbReference>
<evidence type="ECO:0000313" key="6">
    <source>
        <dbReference type="Proteomes" id="UP001500967"/>
    </source>
</evidence>
<keyword evidence="3 5" id="KW-0067">ATP-binding</keyword>
<keyword evidence="2" id="KW-0547">Nucleotide-binding</keyword>
<dbReference type="SUPFAM" id="SSF52540">
    <property type="entry name" value="P-loop containing nucleoside triphosphate hydrolases"/>
    <property type="match status" value="1"/>
</dbReference>
<dbReference type="EMBL" id="BAAAGX010000023">
    <property type="protein sequence ID" value="GAA0263036.1"/>
    <property type="molecule type" value="Genomic_DNA"/>
</dbReference>
<evidence type="ECO:0000256" key="1">
    <source>
        <dbReference type="ARBA" id="ARBA00022448"/>
    </source>
</evidence>
<dbReference type="PROSITE" id="PS50893">
    <property type="entry name" value="ABC_TRANSPORTER_2"/>
    <property type="match status" value="1"/>
</dbReference>
<dbReference type="InterPro" id="IPR003439">
    <property type="entry name" value="ABC_transporter-like_ATP-bd"/>
</dbReference>
<name>A0ABN0UVQ0_9ACTN</name>
<dbReference type="Pfam" id="PF00005">
    <property type="entry name" value="ABC_tran"/>
    <property type="match status" value="1"/>
</dbReference>
<evidence type="ECO:0000256" key="3">
    <source>
        <dbReference type="ARBA" id="ARBA00022840"/>
    </source>
</evidence>
<organism evidence="5 6">
    <name type="scientific">Cryptosporangium japonicum</name>
    <dbReference type="NCBI Taxonomy" id="80872"/>
    <lineage>
        <taxon>Bacteria</taxon>
        <taxon>Bacillati</taxon>
        <taxon>Actinomycetota</taxon>
        <taxon>Actinomycetes</taxon>
        <taxon>Cryptosporangiales</taxon>
        <taxon>Cryptosporangiaceae</taxon>
        <taxon>Cryptosporangium</taxon>
    </lineage>
</organism>
<keyword evidence="6" id="KW-1185">Reference proteome</keyword>
<dbReference type="InterPro" id="IPR027417">
    <property type="entry name" value="P-loop_NTPase"/>
</dbReference>
<keyword evidence="1" id="KW-0813">Transport</keyword>
<comment type="caution">
    <text evidence="5">The sequence shown here is derived from an EMBL/GenBank/DDBJ whole genome shotgun (WGS) entry which is preliminary data.</text>
</comment>
<dbReference type="Gene3D" id="3.40.50.300">
    <property type="entry name" value="P-loop containing nucleotide triphosphate hydrolases"/>
    <property type="match status" value="1"/>
</dbReference>
<dbReference type="InterPro" id="IPR051120">
    <property type="entry name" value="ABC_AA/LPS_Transport"/>
</dbReference>
<dbReference type="PANTHER" id="PTHR45772">
    <property type="entry name" value="CONSERVED COMPONENT OF ABC TRANSPORTER FOR NATURAL AMINO ACIDS-RELATED"/>
    <property type="match status" value="1"/>
</dbReference>
<evidence type="ECO:0000313" key="5">
    <source>
        <dbReference type="EMBL" id="GAA0263036.1"/>
    </source>
</evidence>
<sequence length="238" mass="24153">MPVTSSSLVLQLSGVRTRAGRAGSLDDLSLGVEPGQVVAVVGGAGSTLFDTVCGFERPEAGEITWRGSALRPRPHRLTTLGGLARTLQGVGLYGGLTVLENVLVGAAGVPPVAAVPAGRHGGMGVALLGGAQLRLRGEELRRLARDVLTRLGAGDHLDAELAAVPVSLHLRVVLARALLVAPELLVLDDPTAGLEAGEAAALAELLRPEPGSDRAVLVTTGDTEFAALAADRVVSLGG</sequence>
<protein>
    <submittedName>
        <fullName evidence="5">ABC transporter ATP-binding protein</fullName>
    </submittedName>
</protein>